<dbReference type="AlphaFoldDB" id="A0A1Q8VLD8"/>
<protein>
    <submittedName>
        <fullName evidence="3">Uncharacterized protein</fullName>
    </submittedName>
</protein>
<dbReference type="OrthoDB" id="3259952at2"/>
<evidence type="ECO:0000256" key="2">
    <source>
        <dbReference type="SAM" id="Phobius"/>
    </source>
</evidence>
<keyword evidence="2" id="KW-0812">Transmembrane</keyword>
<gene>
    <name evidence="3" type="ORF">BKH28_07980</name>
</gene>
<evidence type="ECO:0000313" key="4">
    <source>
        <dbReference type="Proteomes" id="UP000186394"/>
    </source>
</evidence>
<accession>A0A1Q8VLD8</accession>
<keyword evidence="2" id="KW-1133">Transmembrane helix</keyword>
<keyword evidence="2" id="KW-0472">Membrane</keyword>
<feature type="transmembrane region" description="Helical" evidence="2">
    <location>
        <begin position="37"/>
        <end position="67"/>
    </location>
</feature>
<reference evidence="3 4" key="1">
    <citation type="submission" date="2016-12" db="EMBL/GenBank/DDBJ databases">
        <title>Genomic comparison of strains in the 'Actinomyces naeslundii' group.</title>
        <authorList>
            <person name="Mughal S.R."/>
            <person name="Do T."/>
            <person name="Gilbert S.C."/>
            <person name="Witherden E.A."/>
            <person name="Didelot X."/>
            <person name="Beighton D."/>
        </authorList>
    </citation>
    <scope>NUCLEOTIDE SEQUENCE [LARGE SCALE GENOMIC DNA]</scope>
    <source>
        <strain evidence="3 4">P6N</strain>
    </source>
</reference>
<feature type="transmembrane region" description="Helical" evidence="2">
    <location>
        <begin position="165"/>
        <end position="188"/>
    </location>
</feature>
<sequence length="201" mass="21028">MSTPQNQPPFQPPYQPPYQAVPPYGQQRPRPTHVGKLVVAIILFILGPLMGLFIGGIGSAIVAASIATSGDVVTNGEQVTLSSNDERALYVPKDAIVNSCAVTAPDGKEVPTSYSGGMNISNNDGDFSSVLTFTADKAGDYRVSCEGLDDTDAILVGPTLTFSKFTVPVVAGLATGAICWIIAAILLIRRHRALAAQNQAA</sequence>
<feature type="compositionally biased region" description="Pro residues" evidence="1">
    <location>
        <begin position="1"/>
        <end position="20"/>
    </location>
</feature>
<dbReference type="EMBL" id="MSKL01000020">
    <property type="protein sequence ID" value="OLO48910.1"/>
    <property type="molecule type" value="Genomic_DNA"/>
</dbReference>
<name>A0A1Q8VLD8_9ACTO</name>
<comment type="caution">
    <text evidence="3">The sequence shown here is derived from an EMBL/GenBank/DDBJ whole genome shotgun (WGS) entry which is preliminary data.</text>
</comment>
<evidence type="ECO:0000256" key="1">
    <source>
        <dbReference type="SAM" id="MobiDB-lite"/>
    </source>
</evidence>
<dbReference type="Proteomes" id="UP000186394">
    <property type="component" value="Unassembled WGS sequence"/>
</dbReference>
<feature type="region of interest" description="Disordered" evidence="1">
    <location>
        <begin position="1"/>
        <end position="27"/>
    </location>
</feature>
<organism evidence="3 4">
    <name type="scientific">Actinomyces oris</name>
    <dbReference type="NCBI Taxonomy" id="544580"/>
    <lineage>
        <taxon>Bacteria</taxon>
        <taxon>Bacillati</taxon>
        <taxon>Actinomycetota</taxon>
        <taxon>Actinomycetes</taxon>
        <taxon>Actinomycetales</taxon>
        <taxon>Actinomycetaceae</taxon>
        <taxon>Actinomyces</taxon>
    </lineage>
</organism>
<proteinExistence type="predicted"/>
<evidence type="ECO:0000313" key="3">
    <source>
        <dbReference type="EMBL" id="OLO48910.1"/>
    </source>
</evidence>